<name>L0WHT9_9GAMM</name>
<comment type="caution">
    <text evidence="6">The sequence shown here is derived from an EMBL/GenBank/DDBJ whole genome shotgun (WGS) entry which is preliminary data.</text>
</comment>
<evidence type="ECO:0000313" key="6">
    <source>
        <dbReference type="EMBL" id="EKF75380.1"/>
    </source>
</evidence>
<comment type="subcellular location">
    <subcellularLocation>
        <location evidence="4">Cell outer membrane</location>
        <topology evidence="4">Lipid-anchor</topology>
    </subcellularLocation>
</comment>
<evidence type="ECO:0000256" key="3">
    <source>
        <dbReference type="ARBA" id="ARBA00023237"/>
    </source>
</evidence>
<evidence type="ECO:0000259" key="5">
    <source>
        <dbReference type="Pfam" id="PF04355"/>
    </source>
</evidence>
<dbReference type="HAMAP" id="MF_00925">
    <property type="entry name" value="OM_assembly_BamE"/>
    <property type="match status" value="1"/>
</dbReference>
<dbReference type="eggNOG" id="COG2913">
    <property type="taxonomic scope" value="Bacteria"/>
</dbReference>
<organism evidence="6 7">
    <name type="scientific">Alcanivorax hongdengensis A-11-3</name>
    <dbReference type="NCBI Taxonomy" id="1177179"/>
    <lineage>
        <taxon>Bacteria</taxon>
        <taxon>Pseudomonadati</taxon>
        <taxon>Pseudomonadota</taxon>
        <taxon>Gammaproteobacteria</taxon>
        <taxon>Oceanospirillales</taxon>
        <taxon>Alcanivoracaceae</taxon>
        <taxon>Alcanivorax</taxon>
    </lineage>
</organism>
<dbReference type="GO" id="GO:0051205">
    <property type="term" value="P:protein insertion into membrane"/>
    <property type="evidence" value="ECO:0007669"/>
    <property type="project" value="UniProtKB-UniRule"/>
</dbReference>
<comment type="subunit">
    <text evidence="4">Part of the Bam complex.</text>
</comment>
<dbReference type="AlphaFoldDB" id="L0WHT9"/>
<reference evidence="6 7" key="1">
    <citation type="journal article" date="2012" name="J. Bacteriol.">
        <title>Genome Sequence of the Alkane-Degrading Bacterium Alcanivorax hongdengensis Type Strain A-11-3.</title>
        <authorList>
            <person name="Lai Q."/>
            <person name="Shao Z."/>
        </authorList>
    </citation>
    <scope>NUCLEOTIDE SEQUENCE [LARGE SCALE GENOMIC DNA]</scope>
    <source>
        <strain evidence="6 7">A-11-3</strain>
    </source>
</reference>
<dbReference type="GO" id="GO:0043165">
    <property type="term" value="P:Gram-negative-bacterium-type cell outer membrane assembly"/>
    <property type="evidence" value="ECO:0007669"/>
    <property type="project" value="UniProtKB-UniRule"/>
</dbReference>
<accession>L0WHT9</accession>
<keyword evidence="4 6" id="KW-0449">Lipoprotein</keyword>
<dbReference type="OrthoDB" id="9808250at2"/>
<dbReference type="PANTHER" id="PTHR37482">
    <property type="entry name" value="OUTER MEMBRANE PROTEIN ASSEMBLY FACTOR BAME"/>
    <property type="match status" value="1"/>
</dbReference>
<evidence type="ECO:0000313" key="7">
    <source>
        <dbReference type="Proteomes" id="UP000010164"/>
    </source>
</evidence>
<keyword evidence="4" id="KW-0564">Palmitate</keyword>
<dbReference type="PANTHER" id="PTHR37482:SF1">
    <property type="entry name" value="OUTER MEMBRANE PROTEIN ASSEMBLY FACTOR BAME"/>
    <property type="match status" value="1"/>
</dbReference>
<dbReference type="STRING" id="1177179.A11A3_03449"/>
<gene>
    <name evidence="4" type="primary">bamE</name>
    <name evidence="6" type="ORF">A11A3_03449</name>
</gene>
<dbReference type="Gene3D" id="3.30.1450.10">
    <property type="match status" value="1"/>
</dbReference>
<keyword evidence="1 4" id="KW-0732">Signal</keyword>
<feature type="domain" description="Outer membrane protein assembly factor BamE" evidence="5">
    <location>
        <begin position="35"/>
        <end position="101"/>
    </location>
</feature>
<keyword evidence="2 4" id="KW-0472">Membrane</keyword>
<dbReference type="PATRIC" id="fig|1177179.3.peg.689"/>
<keyword evidence="3 4" id="KW-0998">Cell outer membrane</keyword>
<dbReference type="PROSITE" id="PS51257">
    <property type="entry name" value="PROKAR_LIPOPROTEIN"/>
    <property type="match status" value="1"/>
</dbReference>
<keyword evidence="7" id="KW-1185">Reference proteome</keyword>
<comment type="similarity">
    <text evidence="4">Belongs to the BamE family.</text>
</comment>
<proteinExistence type="inferred from homology"/>
<dbReference type="InterPro" id="IPR026592">
    <property type="entry name" value="BamE"/>
</dbReference>
<comment type="function">
    <text evidence="4">Part of the outer membrane protein assembly complex, which is involved in assembly and insertion of beta-barrel proteins into the outer membrane.</text>
</comment>
<evidence type="ECO:0000256" key="2">
    <source>
        <dbReference type="ARBA" id="ARBA00023136"/>
    </source>
</evidence>
<dbReference type="EMBL" id="AMRJ01000003">
    <property type="protein sequence ID" value="EKF75380.1"/>
    <property type="molecule type" value="Genomic_DNA"/>
</dbReference>
<protein>
    <recommendedName>
        <fullName evidence="4">Outer membrane protein assembly factor BamE</fullName>
    </recommendedName>
</protein>
<dbReference type="InterPro" id="IPR037873">
    <property type="entry name" value="BamE-like"/>
</dbReference>
<evidence type="ECO:0000256" key="1">
    <source>
        <dbReference type="ARBA" id="ARBA00022729"/>
    </source>
</evidence>
<dbReference type="RefSeq" id="WP_008927876.1">
    <property type="nucleotide sequence ID" value="NZ_AMRJ01000003.1"/>
</dbReference>
<dbReference type="GO" id="GO:0030674">
    <property type="term" value="F:protein-macromolecule adaptor activity"/>
    <property type="evidence" value="ECO:0007669"/>
    <property type="project" value="TreeGrafter"/>
</dbReference>
<dbReference type="Proteomes" id="UP000010164">
    <property type="component" value="Unassembled WGS sequence"/>
</dbReference>
<dbReference type="InterPro" id="IPR007450">
    <property type="entry name" value="BamE_dom"/>
</dbReference>
<dbReference type="Pfam" id="PF04355">
    <property type="entry name" value="BamE"/>
    <property type="match status" value="1"/>
</dbReference>
<sequence length="136" mass="15484">MPRLLFPIALIALIATAGCSSLHFPGVYRIDIPQGNFVTEDMLKELKPGMTPDQVRFVMGPPTLVDPFTPDMWFYLMTYRPGQGDKVHQNILVYFNNGTYDHYEGQVIDDFRSKTSGRKDLELQEKARERKDDAAG</sequence>
<dbReference type="GO" id="GO:1990063">
    <property type="term" value="C:Bam protein complex"/>
    <property type="evidence" value="ECO:0007669"/>
    <property type="project" value="TreeGrafter"/>
</dbReference>
<evidence type="ECO:0000256" key="4">
    <source>
        <dbReference type="HAMAP-Rule" id="MF_00925"/>
    </source>
</evidence>